<proteinExistence type="inferred from homology"/>
<dbReference type="STRING" id="30019.A0A0M4F8Y6"/>
<feature type="domain" description="COMM" evidence="3">
    <location>
        <begin position="114"/>
        <end position="185"/>
    </location>
</feature>
<dbReference type="OMA" id="ERHCNQM"/>
<organism evidence="4 5">
    <name type="scientific">Drosophila busckii</name>
    <name type="common">Fruit fly</name>
    <dbReference type="NCBI Taxonomy" id="30019"/>
    <lineage>
        <taxon>Eukaryota</taxon>
        <taxon>Metazoa</taxon>
        <taxon>Ecdysozoa</taxon>
        <taxon>Arthropoda</taxon>
        <taxon>Hexapoda</taxon>
        <taxon>Insecta</taxon>
        <taxon>Pterygota</taxon>
        <taxon>Neoptera</taxon>
        <taxon>Endopterygota</taxon>
        <taxon>Diptera</taxon>
        <taxon>Brachycera</taxon>
        <taxon>Muscomorpha</taxon>
        <taxon>Ephydroidea</taxon>
        <taxon>Drosophilidae</taxon>
        <taxon>Drosophila</taxon>
    </lineage>
</organism>
<accession>A0A0M4F8Y6</accession>
<dbReference type="InterPro" id="IPR037355">
    <property type="entry name" value="COMMD3"/>
</dbReference>
<evidence type="ECO:0000259" key="3">
    <source>
        <dbReference type="PROSITE" id="PS51269"/>
    </source>
</evidence>
<name>A0A0M4F8Y6_DROBS</name>
<evidence type="ECO:0000313" key="5">
    <source>
        <dbReference type="Proteomes" id="UP000494163"/>
    </source>
</evidence>
<gene>
    <name evidence="4" type="ORF">Dbus_chrXg781</name>
</gene>
<evidence type="ECO:0000256" key="2">
    <source>
        <dbReference type="ARBA" id="ARBA00093469"/>
    </source>
</evidence>
<protein>
    <recommendedName>
        <fullName evidence="1">COMM domain-containing protein 3</fullName>
    </recommendedName>
</protein>
<dbReference type="InterPro" id="IPR017920">
    <property type="entry name" value="COMM"/>
</dbReference>
<dbReference type="OrthoDB" id="1917519at2759"/>
<evidence type="ECO:0000256" key="1">
    <source>
        <dbReference type="ARBA" id="ARBA00016548"/>
    </source>
</evidence>
<dbReference type="EMBL" id="CP012528">
    <property type="protein sequence ID" value="ALC48925.1"/>
    <property type="molecule type" value="Genomic_DNA"/>
</dbReference>
<comment type="similarity">
    <text evidence="2">Belongs to the COMM domain-containing protein 3 family.</text>
</comment>
<dbReference type="Proteomes" id="UP000494163">
    <property type="component" value="Chromosome X"/>
</dbReference>
<keyword evidence="5" id="KW-1185">Reference proteome</keyword>
<dbReference type="SMR" id="A0A0M4F8Y6"/>
<dbReference type="PROSITE" id="PS51269">
    <property type="entry name" value="COMM"/>
    <property type="match status" value="1"/>
</dbReference>
<dbReference type="CDD" id="cd04751">
    <property type="entry name" value="Commd3"/>
    <property type="match status" value="1"/>
</dbReference>
<dbReference type="PANTHER" id="PTHR31159">
    <property type="entry name" value="COMM DOMAIN-CONTAINING PROTEIN 3"/>
    <property type="match status" value="1"/>
</dbReference>
<evidence type="ECO:0000313" key="4">
    <source>
        <dbReference type="EMBL" id="ALC48925.1"/>
    </source>
</evidence>
<sequence length="187" mass="20667">MVAGLKNLSTTLSTGISKILIANSLKLTLYPDATIARVPEIYATHAASAKQSEYAVVALYAVATKHGWDGVTMRQQLESLGLHGAAIDELTRVYEDNHKDLVMRQLQLGHSFPHITDVQWRIVCDAKSSTADCSSGEPHFIINLGQQRSSSGERQTIVEFICNAEELHSLINRLKDIERHCRQVASI</sequence>
<dbReference type="AlphaFoldDB" id="A0A0M4F8Y6"/>
<reference evidence="4 5" key="1">
    <citation type="submission" date="2015-08" db="EMBL/GenBank/DDBJ databases">
        <title>Ancestral chromatin configuration constrains chromatin evolution on differentiating sex chromosomes in Drosophila.</title>
        <authorList>
            <person name="Zhou Q."/>
            <person name="Bachtrog D."/>
        </authorList>
    </citation>
    <scope>NUCLEOTIDE SEQUENCE [LARGE SCALE GENOMIC DNA]</scope>
    <source>
        <tissue evidence="4">Whole larvae</tissue>
    </source>
</reference>
<dbReference type="Pfam" id="PF07258">
    <property type="entry name" value="COMM_domain"/>
    <property type="match status" value="1"/>
</dbReference>
<dbReference type="PANTHER" id="PTHR31159:SF1">
    <property type="entry name" value="COMM DOMAIN-CONTAINING PROTEIN 3"/>
    <property type="match status" value="1"/>
</dbReference>
<dbReference type="GO" id="GO:0006814">
    <property type="term" value="P:sodium ion transport"/>
    <property type="evidence" value="ECO:0007669"/>
    <property type="project" value="InterPro"/>
</dbReference>